<dbReference type="SMR" id="B4Q1C6"/>
<keyword evidence="1" id="KW-0479">Metal-binding</keyword>
<feature type="domain" description="RING-type" evidence="6">
    <location>
        <begin position="8"/>
        <end position="49"/>
    </location>
</feature>
<keyword evidence="2 4" id="KW-0863">Zinc-finger</keyword>
<proteinExistence type="predicted"/>
<keyword evidence="8" id="KW-1185">Reference proteome</keyword>
<dbReference type="Pfam" id="PF13639">
    <property type="entry name" value="zf-RING_2"/>
    <property type="match status" value="1"/>
</dbReference>
<reference evidence="7 8" key="1">
    <citation type="journal article" date="2007" name="Nature">
        <title>Evolution of genes and genomes on the Drosophila phylogeny.</title>
        <authorList>
            <consortium name="Drosophila 12 Genomes Consortium"/>
            <person name="Clark A.G."/>
            <person name="Eisen M.B."/>
            <person name="Smith D.R."/>
            <person name="Bergman C.M."/>
            <person name="Oliver B."/>
            <person name="Markow T.A."/>
            <person name="Kaufman T.C."/>
            <person name="Kellis M."/>
            <person name="Gelbart W."/>
            <person name="Iyer V.N."/>
            <person name="Pollard D.A."/>
            <person name="Sackton T.B."/>
            <person name="Larracuente A.M."/>
            <person name="Singh N.D."/>
            <person name="Abad J.P."/>
            <person name="Abt D.N."/>
            <person name="Adryan B."/>
            <person name="Aguade M."/>
            <person name="Akashi H."/>
            <person name="Anderson W.W."/>
            <person name="Aquadro C.F."/>
            <person name="Ardell D.H."/>
            <person name="Arguello R."/>
            <person name="Artieri C.G."/>
            <person name="Barbash D.A."/>
            <person name="Barker D."/>
            <person name="Barsanti P."/>
            <person name="Batterham P."/>
            <person name="Batzoglou S."/>
            <person name="Begun D."/>
            <person name="Bhutkar A."/>
            <person name="Blanco E."/>
            <person name="Bosak S.A."/>
            <person name="Bradley R.K."/>
            <person name="Brand A.D."/>
            <person name="Brent M.R."/>
            <person name="Brooks A.N."/>
            <person name="Brown R.H."/>
            <person name="Butlin R.K."/>
            <person name="Caggese C."/>
            <person name="Calvi B.R."/>
            <person name="Bernardo de Carvalho A."/>
            <person name="Caspi A."/>
            <person name="Castrezana S."/>
            <person name="Celniker S.E."/>
            <person name="Chang J.L."/>
            <person name="Chapple C."/>
            <person name="Chatterji S."/>
            <person name="Chinwalla A."/>
            <person name="Civetta A."/>
            <person name="Clifton S.W."/>
            <person name="Comeron J.M."/>
            <person name="Costello J.C."/>
            <person name="Coyne J.A."/>
            <person name="Daub J."/>
            <person name="David R.G."/>
            <person name="Delcher A.L."/>
            <person name="Delehaunty K."/>
            <person name="Do C.B."/>
            <person name="Ebling H."/>
            <person name="Edwards K."/>
            <person name="Eickbush T."/>
            <person name="Evans J.D."/>
            <person name="Filipski A."/>
            <person name="Findeiss S."/>
            <person name="Freyhult E."/>
            <person name="Fulton L."/>
            <person name="Fulton R."/>
            <person name="Garcia A.C."/>
            <person name="Gardiner A."/>
            <person name="Garfield D.A."/>
            <person name="Garvin B.E."/>
            <person name="Gibson G."/>
            <person name="Gilbert D."/>
            <person name="Gnerre S."/>
            <person name="Godfrey J."/>
            <person name="Good R."/>
            <person name="Gotea V."/>
            <person name="Gravely B."/>
            <person name="Greenberg A.J."/>
            <person name="Griffiths-Jones S."/>
            <person name="Gross S."/>
            <person name="Guigo R."/>
            <person name="Gustafson E.A."/>
            <person name="Haerty W."/>
            <person name="Hahn M.W."/>
            <person name="Halligan D.L."/>
            <person name="Halpern A.L."/>
            <person name="Halter G.M."/>
            <person name="Han M.V."/>
            <person name="Heger A."/>
            <person name="Hillier L."/>
            <person name="Hinrichs A.S."/>
            <person name="Holmes I."/>
            <person name="Hoskins R.A."/>
            <person name="Hubisz M.J."/>
            <person name="Hultmark D."/>
            <person name="Huntley M.A."/>
            <person name="Jaffe D.B."/>
            <person name="Jagadeeshan S."/>
            <person name="Jeck W.R."/>
            <person name="Johnson J."/>
            <person name="Jones C.D."/>
            <person name="Jordan W.C."/>
            <person name="Karpen G.H."/>
            <person name="Kataoka E."/>
            <person name="Keightley P.D."/>
            <person name="Kheradpour P."/>
            <person name="Kirkness E.F."/>
            <person name="Koerich L.B."/>
            <person name="Kristiansen K."/>
            <person name="Kudrna D."/>
            <person name="Kulathinal R.J."/>
            <person name="Kumar S."/>
            <person name="Kwok R."/>
            <person name="Lander E."/>
            <person name="Langley C.H."/>
            <person name="Lapoint R."/>
            <person name="Lazzaro B.P."/>
            <person name="Lee S.J."/>
            <person name="Levesque L."/>
            <person name="Li R."/>
            <person name="Lin C.F."/>
            <person name="Lin M.F."/>
            <person name="Lindblad-Toh K."/>
            <person name="Llopart A."/>
            <person name="Long M."/>
            <person name="Low L."/>
            <person name="Lozovsky E."/>
            <person name="Lu J."/>
            <person name="Luo M."/>
            <person name="Machado C.A."/>
            <person name="Makalowski W."/>
            <person name="Marzo M."/>
            <person name="Matsuda M."/>
            <person name="Matzkin L."/>
            <person name="McAllister B."/>
            <person name="McBride C.S."/>
            <person name="McKernan B."/>
            <person name="McKernan K."/>
            <person name="Mendez-Lago M."/>
            <person name="Minx P."/>
            <person name="Mollenhauer M.U."/>
            <person name="Montooth K."/>
            <person name="Mount S.M."/>
            <person name="Mu X."/>
            <person name="Myers E."/>
            <person name="Negre B."/>
            <person name="Newfeld S."/>
            <person name="Nielsen R."/>
            <person name="Noor M.A."/>
            <person name="O'Grady P."/>
            <person name="Pachter L."/>
            <person name="Papaceit M."/>
            <person name="Parisi M.J."/>
            <person name="Parisi M."/>
            <person name="Parts L."/>
            <person name="Pedersen J.S."/>
            <person name="Pesole G."/>
            <person name="Phillippy A.M."/>
            <person name="Ponting C.P."/>
            <person name="Pop M."/>
            <person name="Porcelli D."/>
            <person name="Powell J.R."/>
            <person name="Prohaska S."/>
            <person name="Pruitt K."/>
            <person name="Puig M."/>
            <person name="Quesneville H."/>
            <person name="Ram K.R."/>
            <person name="Rand D."/>
            <person name="Rasmussen M.D."/>
            <person name="Reed L.K."/>
            <person name="Reenan R."/>
            <person name="Reily A."/>
            <person name="Remington K.A."/>
            <person name="Rieger T.T."/>
            <person name="Ritchie M.G."/>
            <person name="Robin C."/>
            <person name="Rogers Y.H."/>
            <person name="Rohde C."/>
            <person name="Rozas J."/>
            <person name="Rubenfield M.J."/>
            <person name="Ruiz A."/>
            <person name="Russo S."/>
            <person name="Salzberg S.L."/>
            <person name="Sanchez-Gracia A."/>
            <person name="Saranga D.J."/>
            <person name="Sato H."/>
            <person name="Schaeffer S.W."/>
            <person name="Schatz M.C."/>
            <person name="Schlenke T."/>
            <person name="Schwartz R."/>
            <person name="Segarra C."/>
            <person name="Singh R.S."/>
            <person name="Sirot L."/>
            <person name="Sirota M."/>
            <person name="Sisneros N.B."/>
            <person name="Smith C.D."/>
            <person name="Smith T.F."/>
            <person name="Spieth J."/>
            <person name="Stage D.E."/>
            <person name="Stark A."/>
            <person name="Stephan W."/>
            <person name="Strausberg R.L."/>
            <person name="Strempel S."/>
            <person name="Sturgill D."/>
            <person name="Sutton G."/>
            <person name="Sutton G.G."/>
            <person name="Tao W."/>
            <person name="Teichmann S."/>
            <person name="Tobari Y.N."/>
            <person name="Tomimura Y."/>
            <person name="Tsolas J.M."/>
            <person name="Valente V.L."/>
            <person name="Venter E."/>
            <person name="Venter J.C."/>
            <person name="Vicario S."/>
            <person name="Vieira F.G."/>
            <person name="Vilella A.J."/>
            <person name="Villasante A."/>
            <person name="Walenz B."/>
            <person name="Wang J."/>
            <person name="Wasserman M."/>
            <person name="Watts T."/>
            <person name="Wilson D."/>
            <person name="Wilson R.K."/>
            <person name="Wing R.A."/>
            <person name="Wolfner M.F."/>
            <person name="Wong A."/>
            <person name="Wong G.K."/>
            <person name="Wu C.I."/>
            <person name="Wu G."/>
            <person name="Yamamoto D."/>
            <person name="Yang H.P."/>
            <person name="Yang S.P."/>
            <person name="Yorke J.A."/>
            <person name="Yoshida K."/>
            <person name="Zdobnov E."/>
            <person name="Zhang P."/>
            <person name="Zhang Y."/>
            <person name="Zimin A.V."/>
            <person name="Baldwin J."/>
            <person name="Abdouelleil A."/>
            <person name="Abdulkadir J."/>
            <person name="Abebe A."/>
            <person name="Abera B."/>
            <person name="Abreu J."/>
            <person name="Acer S.C."/>
            <person name="Aftuck L."/>
            <person name="Alexander A."/>
            <person name="An P."/>
            <person name="Anderson E."/>
            <person name="Anderson S."/>
            <person name="Arachi H."/>
            <person name="Azer M."/>
            <person name="Bachantsang P."/>
            <person name="Barry A."/>
            <person name="Bayul T."/>
            <person name="Berlin A."/>
            <person name="Bessette D."/>
            <person name="Bloom T."/>
            <person name="Blye J."/>
            <person name="Boguslavskiy L."/>
            <person name="Bonnet C."/>
            <person name="Boukhgalter B."/>
            <person name="Bourzgui I."/>
            <person name="Brown A."/>
            <person name="Cahill P."/>
            <person name="Channer S."/>
            <person name="Cheshatsang Y."/>
            <person name="Chuda L."/>
            <person name="Citroen M."/>
            <person name="Collymore A."/>
            <person name="Cooke P."/>
            <person name="Costello M."/>
            <person name="D'Aco K."/>
            <person name="Daza R."/>
            <person name="De Haan G."/>
            <person name="DeGray S."/>
            <person name="DeMaso C."/>
            <person name="Dhargay N."/>
            <person name="Dooley K."/>
            <person name="Dooley E."/>
            <person name="Doricent M."/>
            <person name="Dorje P."/>
            <person name="Dorjee K."/>
            <person name="Dupes A."/>
            <person name="Elong R."/>
            <person name="Falk J."/>
            <person name="Farina A."/>
            <person name="Faro S."/>
            <person name="Ferguson D."/>
            <person name="Fisher S."/>
            <person name="Foley C.D."/>
            <person name="Franke A."/>
            <person name="Friedrich D."/>
            <person name="Gadbois L."/>
            <person name="Gearin G."/>
            <person name="Gearin C.R."/>
            <person name="Giannoukos G."/>
            <person name="Goode T."/>
            <person name="Graham J."/>
            <person name="Grandbois E."/>
            <person name="Grewal S."/>
            <person name="Gyaltsen K."/>
            <person name="Hafez N."/>
            <person name="Hagos B."/>
            <person name="Hall J."/>
            <person name="Henson C."/>
            <person name="Hollinger A."/>
            <person name="Honan T."/>
            <person name="Huard M.D."/>
            <person name="Hughes L."/>
            <person name="Hurhula B."/>
            <person name="Husby M.E."/>
            <person name="Kamat A."/>
            <person name="Kanga B."/>
            <person name="Kashin S."/>
            <person name="Khazanovich D."/>
            <person name="Kisner P."/>
            <person name="Lance K."/>
            <person name="Lara M."/>
            <person name="Lee W."/>
            <person name="Lennon N."/>
            <person name="Letendre F."/>
            <person name="LeVine R."/>
            <person name="Lipovsky A."/>
            <person name="Liu X."/>
            <person name="Liu J."/>
            <person name="Liu S."/>
            <person name="Lokyitsang T."/>
            <person name="Lokyitsang Y."/>
            <person name="Lubonja R."/>
            <person name="Lui A."/>
            <person name="MacDonald P."/>
            <person name="Magnisalis V."/>
            <person name="Maru K."/>
            <person name="Matthews C."/>
            <person name="McCusker W."/>
            <person name="McDonough S."/>
            <person name="Mehta T."/>
            <person name="Meldrim J."/>
            <person name="Meneus L."/>
            <person name="Mihai O."/>
            <person name="Mihalev A."/>
            <person name="Mihova T."/>
            <person name="Mittelman R."/>
            <person name="Mlenga V."/>
            <person name="Montmayeur A."/>
            <person name="Mulrain L."/>
            <person name="Navidi A."/>
            <person name="Naylor J."/>
            <person name="Negash T."/>
            <person name="Nguyen T."/>
            <person name="Nguyen N."/>
            <person name="Nicol R."/>
            <person name="Norbu C."/>
            <person name="Norbu N."/>
            <person name="Novod N."/>
            <person name="O'Neill B."/>
            <person name="Osman S."/>
            <person name="Markiewicz E."/>
            <person name="Oyono O.L."/>
            <person name="Patti C."/>
            <person name="Phunkhang P."/>
            <person name="Pierre F."/>
            <person name="Priest M."/>
            <person name="Raghuraman S."/>
            <person name="Rege F."/>
            <person name="Reyes R."/>
            <person name="Rise C."/>
            <person name="Rogov P."/>
            <person name="Ross K."/>
            <person name="Ryan E."/>
            <person name="Settipalli S."/>
            <person name="Shea T."/>
            <person name="Sherpa N."/>
            <person name="Shi L."/>
            <person name="Shih D."/>
            <person name="Sparrow T."/>
            <person name="Spaulding J."/>
            <person name="Stalker J."/>
            <person name="Stange-Thomann N."/>
            <person name="Stavropoulos S."/>
            <person name="Stone C."/>
            <person name="Strader C."/>
            <person name="Tesfaye S."/>
            <person name="Thomson T."/>
            <person name="Thoulutsang Y."/>
            <person name="Thoulutsang D."/>
            <person name="Topham K."/>
            <person name="Topping I."/>
            <person name="Tsamla T."/>
            <person name="Vassiliev H."/>
            <person name="Vo A."/>
            <person name="Wangchuk T."/>
            <person name="Wangdi T."/>
            <person name="Weiand M."/>
            <person name="Wilkinson J."/>
            <person name="Wilson A."/>
            <person name="Yadav S."/>
            <person name="Young G."/>
            <person name="Yu Q."/>
            <person name="Zembek L."/>
            <person name="Zhong D."/>
            <person name="Zimmer A."/>
            <person name="Zwirko Z."/>
            <person name="Jaffe D.B."/>
            <person name="Alvarez P."/>
            <person name="Brockman W."/>
            <person name="Butler J."/>
            <person name="Chin C."/>
            <person name="Gnerre S."/>
            <person name="Grabherr M."/>
            <person name="Kleber M."/>
            <person name="Mauceli E."/>
            <person name="MacCallum I."/>
        </authorList>
    </citation>
    <scope>NUCLEOTIDE SEQUENCE [LARGE SCALE GENOMIC DNA]</scope>
    <source>
        <strain evidence="8">Tai18E2 / Tucson 14021-0261.01</strain>
    </source>
</reference>
<dbReference type="eggNOG" id="KOG0800">
    <property type="taxonomic scope" value="Eukaryota"/>
</dbReference>
<keyword evidence="3" id="KW-0862">Zinc</keyword>
<organism evidence="7 8">
    <name type="scientific">Drosophila yakuba</name>
    <name type="common">Fruit fly</name>
    <dbReference type="NCBI Taxonomy" id="7245"/>
    <lineage>
        <taxon>Eukaryota</taxon>
        <taxon>Metazoa</taxon>
        <taxon>Ecdysozoa</taxon>
        <taxon>Arthropoda</taxon>
        <taxon>Hexapoda</taxon>
        <taxon>Insecta</taxon>
        <taxon>Pterygota</taxon>
        <taxon>Neoptera</taxon>
        <taxon>Endopterygota</taxon>
        <taxon>Diptera</taxon>
        <taxon>Brachycera</taxon>
        <taxon>Muscomorpha</taxon>
        <taxon>Ephydroidea</taxon>
        <taxon>Drosophilidae</taxon>
        <taxon>Drosophila</taxon>
        <taxon>Sophophora</taxon>
    </lineage>
</organism>
<dbReference type="OMA" id="FHEECLD"/>
<evidence type="ECO:0000256" key="2">
    <source>
        <dbReference type="ARBA" id="ARBA00022771"/>
    </source>
</evidence>
<protein>
    <recommendedName>
        <fullName evidence="6">RING-type domain-containing protein</fullName>
    </recommendedName>
</protein>
<evidence type="ECO:0000259" key="6">
    <source>
        <dbReference type="PROSITE" id="PS50089"/>
    </source>
</evidence>
<evidence type="ECO:0000256" key="1">
    <source>
        <dbReference type="ARBA" id="ARBA00022723"/>
    </source>
</evidence>
<dbReference type="InterPro" id="IPR001841">
    <property type="entry name" value="Znf_RING"/>
</dbReference>
<dbReference type="SUPFAM" id="SSF57850">
    <property type="entry name" value="RING/U-box"/>
    <property type="match status" value="1"/>
</dbReference>
<dbReference type="HOGENOM" id="CLU_1733406_0_0_1"/>
<feature type="region of interest" description="Disordered" evidence="5">
    <location>
        <begin position="67"/>
        <end position="112"/>
    </location>
</feature>
<name>B4Q1C6_DROYA</name>
<dbReference type="KEGG" id="dya:Dyak_GE16987"/>
<evidence type="ECO:0000256" key="3">
    <source>
        <dbReference type="ARBA" id="ARBA00022833"/>
    </source>
</evidence>
<evidence type="ECO:0000256" key="4">
    <source>
        <dbReference type="PROSITE-ProRule" id="PRU00175"/>
    </source>
</evidence>
<feature type="compositionally biased region" description="Low complexity" evidence="5">
    <location>
        <begin position="91"/>
        <end position="112"/>
    </location>
</feature>
<reference evidence="7 8" key="2">
    <citation type="journal article" date="2007" name="PLoS Biol.">
        <title>Principles of genome evolution in the Drosophila melanogaster species group.</title>
        <authorList>
            <person name="Ranz J.M."/>
            <person name="Maurin D."/>
            <person name="Chan Y.S."/>
            <person name="von Grotthuss M."/>
            <person name="Hillier L.W."/>
            <person name="Roote J."/>
            <person name="Ashburner M."/>
            <person name="Bergman C.M."/>
        </authorList>
    </citation>
    <scope>NUCLEOTIDE SEQUENCE [LARGE SCALE GENOMIC DNA]</scope>
    <source>
        <strain evidence="8">Tai18E2 / Tucson 14021-0261.01</strain>
    </source>
</reference>
<dbReference type="EMBL" id="CM000162">
    <property type="protein sequence ID" value="EDX01433.1"/>
    <property type="molecule type" value="Genomic_DNA"/>
</dbReference>
<dbReference type="PROSITE" id="PS50089">
    <property type="entry name" value="ZF_RING_2"/>
    <property type="match status" value="1"/>
</dbReference>
<evidence type="ECO:0000313" key="7">
    <source>
        <dbReference type="EMBL" id="EDX01433.1"/>
    </source>
</evidence>
<dbReference type="Gene3D" id="3.30.40.10">
    <property type="entry name" value="Zinc/RING finger domain, C3HC4 (zinc finger)"/>
    <property type="match status" value="1"/>
</dbReference>
<dbReference type="OrthoDB" id="8062037at2759"/>
<dbReference type="SMART" id="SM00184">
    <property type="entry name" value="RING"/>
    <property type="match status" value="1"/>
</dbReference>
<dbReference type="InterPro" id="IPR013083">
    <property type="entry name" value="Znf_RING/FYVE/PHD"/>
</dbReference>
<evidence type="ECO:0000256" key="5">
    <source>
        <dbReference type="SAM" id="MobiDB-lite"/>
    </source>
</evidence>
<dbReference type="Proteomes" id="UP000002282">
    <property type="component" value="Chromosome X"/>
</dbReference>
<dbReference type="GO" id="GO:0008270">
    <property type="term" value="F:zinc ion binding"/>
    <property type="evidence" value="ECO:0007669"/>
    <property type="project" value="UniProtKB-KW"/>
</dbReference>
<sequence>MSHNNVICTICSERYRTSDNIHAGRCGHAFHEECLDRWRKQSRTCPICRCQDAAYFQLYLDFEESPESASARGGSGDGHNRSQGQSACSRSSSGSGSSNNNSNSNNNNNNSSISSSDYMGIMREYENLLYETGLFQEEIKYLNQRIEALTVRNPELGNQHEESDSDVD</sequence>
<dbReference type="PANTHER" id="PTHR45969">
    <property type="entry name" value="RING ZINC FINGER PROTEIN-RELATED"/>
    <property type="match status" value="1"/>
</dbReference>
<accession>B4Q1C6</accession>
<dbReference type="AlphaFoldDB" id="B4Q1C6"/>
<dbReference type="PhylomeDB" id="B4Q1C6"/>
<gene>
    <name evidence="7" type="primary">Dyak\GE16987</name>
    <name evidence="7" type="synonym">dyak_GLEANR_18357</name>
    <name evidence="7" type="synonym">GE16987</name>
    <name evidence="7" type="ORF">Dyak_GE16987</name>
</gene>
<evidence type="ECO:0000313" key="8">
    <source>
        <dbReference type="Proteomes" id="UP000002282"/>
    </source>
</evidence>
<dbReference type="GO" id="GO:0006963">
    <property type="term" value="P:positive regulation of antibacterial peptide biosynthetic process"/>
    <property type="evidence" value="ECO:0007669"/>
    <property type="project" value="EnsemblMetazoa"/>
</dbReference>
<feature type="compositionally biased region" description="Polar residues" evidence="5">
    <location>
        <begin position="81"/>
        <end position="90"/>
    </location>
</feature>